<organism evidence="2 4">
    <name type="scientific">Volvox reticuliferus</name>
    <dbReference type="NCBI Taxonomy" id="1737510"/>
    <lineage>
        <taxon>Eukaryota</taxon>
        <taxon>Viridiplantae</taxon>
        <taxon>Chlorophyta</taxon>
        <taxon>core chlorophytes</taxon>
        <taxon>Chlorophyceae</taxon>
        <taxon>CS clade</taxon>
        <taxon>Chlamydomonadales</taxon>
        <taxon>Volvocaceae</taxon>
        <taxon>Volvox</taxon>
    </lineage>
</organism>
<dbReference type="OrthoDB" id="538906at2759"/>
<reference evidence="2" key="1">
    <citation type="journal article" date="2021" name="Proc. Natl. Acad. Sci. U.S.A.">
        <title>Three genomes in the algal genus Volvox reveal the fate of a haploid sex-determining region after a transition to homothallism.</title>
        <authorList>
            <person name="Yamamoto K."/>
            <person name="Hamaji T."/>
            <person name="Kawai-Toyooka H."/>
            <person name="Matsuzaki R."/>
            <person name="Takahashi F."/>
            <person name="Nishimura Y."/>
            <person name="Kawachi M."/>
            <person name="Noguchi H."/>
            <person name="Minakuchi Y."/>
            <person name="Umen J.G."/>
            <person name="Toyoda A."/>
            <person name="Nozaki H."/>
        </authorList>
    </citation>
    <scope>NUCLEOTIDE SEQUENCE</scope>
    <source>
        <strain evidence="3">NIES-3785</strain>
        <strain evidence="2">NIES-3786</strain>
    </source>
</reference>
<dbReference type="Proteomes" id="UP000747110">
    <property type="component" value="Unassembled WGS sequence"/>
</dbReference>
<sequence>MNEAAFAVVFLRRASAVSYVRKTWQSLLLMEVFEEVADTFSDCECPDFFSSRMGSLSLSFTSNSFDPAFTFDTSSRSSSLRHCESSSRSPPADALPPAPPLLAVVSTSPCTSTRRAVSVIRRTSLPNAPATNAGTRPFRPAWSPDCSNGDGTSINAAAIGTPDVPSFVESSRGSLKRRSCSEADPVDSQASEPPLPFTVAETAGGSGAGGAASSSEVLPPSSPSSPASSFASFAAALAAHYYADFGSVPDVPEHLEQVRQRTAKRQRVGPIEQLADA</sequence>
<proteinExistence type="predicted"/>
<feature type="region of interest" description="Disordered" evidence="1">
    <location>
        <begin position="74"/>
        <end position="98"/>
    </location>
</feature>
<gene>
    <name evidence="2" type="ORF">Vretifemale_3481</name>
    <name evidence="3" type="ORF">Vretimale_4858</name>
</gene>
<feature type="compositionally biased region" description="Low complexity" evidence="1">
    <location>
        <begin position="74"/>
        <end position="92"/>
    </location>
</feature>
<name>A0A8J4FER7_9CHLO</name>
<accession>A0A8J4FER7</accession>
<evidence type="ECO:0000313" key="3">
    <source>
        <dbReference type="EMBL" id="GIL99716.1"/>
    </source>
</evidence>
<evidence type="ECO:0000313" key="2">
    <source>
        <dbReference type="EMBL" id="GIL73257.1"/>
    </source>
</evidence>
<keyword evidence="4" id="KW-1185">Reference proteome</keyword>
<feature type="region of interest" description="Disordered" evidence="1">
    <location>
        <begin position="126"/>
        <end position="228"/>
    </location>
</feature>
<dbReference type="EMBL" id="BNCQ01000006">
    <property type="protein sequence ID" value="GIL99716.1"/>
    <property type="molecule type" value="Genomic_DNA"/>
</dbReference>
<feature type="compositionally biased region" description="Low complexity" evidence="1">
    <location>
        <begin position="211"/>
        <end position="228"/>
    </location>
</feature>
<feature type="compositionally biased region" description="Polar residues" evidence="1">
    <location>
        <begin position="145"/>
        <end position="155"/>
    </location>
</feature>
<comment type="caution">
    <text evidence="2">The sequence shown here is derived from an EMBL/GenBank/DDBJ whole genome shotgun (WGS) entry which is preliminary data.</text>
</comment>
<protein>
    <submittedName>
        <fullName evidence="2">Uncharacterized protein</fullName>
    </submittedName>
</protein>
<evidence type="ECO:0000256" key="1">
    <source>
        <dbReference type="SAM" id="MobiDB-lite"/>
    </source>
</evidence>
<dbReference type="EMBL" id="BNCP01000004">
    <property type="protein sequence ID" value="GIL73257.1"/>
    <property type="molecule type" value="Genomic_DNA"/>
</dbReference>
<feature type="region of interest" description="Disordered" evidence="1">
    <location>
        <begin position="258"/>
        <end position="277"/>
    </location>
</feature>
<dbReference type="Proteomes" id="UP000722791">
    <property type="component" value="Unassembled WGS sequence"/>
</dbReference>
<evidence type="ECO:0000313" key="4">
    <source>
        <dbReference type="Proteomes" id="UP000747110"/>
    </source>
</evidence>
<dbReference type="AlphaFoldDB" id="A0A8J4FER7"/>